<feature type="transmembrane region" description="Helical" evidence="1">
    <location>
        <begin position="6"/>
        <end position="25"/>
    </location>
</feature>
<keyword evidence="1" id="KW-1133">Transmembrane helix</keyword>
<feature type="transmembrane region" description="Helical" evidence="1">
    <location>
        <begin position="327"/>
        <end position="351"/>
    </location>
</feature>
<proteinExistence type="predicted"/>
<name>A0ABT9PMK1_9HYPH</name>
<organism evidence="2 3">
    <name type="scientific">Neorhizobium huautlense</name>
    <dbReference type="NCBI Taxonomy" id="67774"/>
    <lineage>
        <taxon>Bacteria</taxon>
        <taxon>Pseudomonadati</taxon>
        <taxon>Pseudomonadota</taxon>
        <taxon>Alphaproteobacteria</taxon>
        <taxon>Hyphomicrobiales</taxon>
        <taxon>Rhizobiaceae</taxon>
        <taxon>Rhizobium/Agrobacterium group</taxon>
        <taxon>Neorhizobium</taxon>
    </lineage>
</organism>
<gene>
    <name evidence="2" type="ORF">J2T09_000416</name>
</gene>
<reference evidence="2 3" key="1">
    <citation type="submission" date="2023-07" db="EMBL/GenBank/DDBJ databases">
        <title>Sorghum-associated microbial communities from plants grown in Nebraska, USA.</title>
        <authorList>
            <person name="Schachtman D."/>
        </authorList>
    </citation>
    <scope>NUCLEOTIDE SEQUENCE [LARGE SCALE GENOMIC DNA]</scope>
    <source>
        <strain evidence="2 3">DS1307</strain>
    </source>
</reference>
<accession>A0ABT9PMK1</accession>
<dbReference type="RefSeq" id="WP_306830519.1">
    <property type="nucleotide sequence ID" value="NZ_JAUSRF010000001.1"/>
</dbReference>
<evidence type="ECO:0000256" key="1">
    <source>
        <dbReference type="SAM" id="Phobius"/>
    </source>
</evidence>
<keyword evidence="1" id="KW-0472">Membrane</keyword>
<evidence type="ECO:0008006" key="4">
    <source>
        <dbReference type="Google" id="ProtNLM"/>
    </source>
</evidence>
<comment type="caution">
    <text evidence="2">The sequence shown here is derived from an EMBL/GenBank/DDBJ whole genome shotgun (WGS) entry which is preliminary data.</text>
</comment>
<protein>
    <recommendedName>
        <fullName evidence="4">DUF3592 domain-containing protein</fullName>
    </recommendedName>
</protein>
<dbReference type="EMBL" id="JAUSRF010000001">
    <property type="protein sequence ID" value="MDP9835675.1"/>
    <property type="molecule type" value="Genomic_DNA"/>
</dbReference>
<keyword evidence="3" id="KW-1185">Reference proteome</keyword>
<feature type="transmembrane region" description="Helical" evidence="1">
    <location>
        <begin position="63"/>
        <end position="81"/>
    </location>
</feature>
<evidence type="ECO:0000313" key="2">
    <source>
        <dbReference type="EMBL" id="MDP9835675.1"/>
    </source>
</evidence>
<evidence type="ECO:0000313" key="3">
    <source>
        <dbReference type="Proteomes" id="UP001241472"/>
    </source>
</evidence>
<sequence>MPFPTGMPTFLLGILFPSIGNFHIARIHELRPAQLRGIMTFPDISLPSRPLALKQSSLSLPRGYAISLPFVFLLTGMLFYWQVPNLWRDYQISQNPLVMEDGRLVDGECKVRKGVFTDCDARVAYTYQGKSYESDTHIFFVDAHSGNYETDIVISADNPELATLSLGLDKLENRFISFGVLFGVFALICLISIVLGVRTSYARSRLTTPALLRPVPVEIATYKESFGRLFVTYADKIAEDMTKRSAYSRFAKGQEPIIIGEAEDGSPVGLAVRHGNTAYPVLLDAGLERIKMTDEERASALASIATARETVADEQSSLREPVKKGRFLRAILGFLAIILVIAGLVLGYWYWYVTAGYTQFMQAGMEINNMLPGPMNEWGCDQLQKRFGDQNAPYGCTASDFKSWK</sequence>
<feature type="transmembrane region" description="Helical" evidence="1">
    <location>
        <begin position="175"/>
        <end position="197"/>
    </location>
</feature>
<keyword evidence="1" id="KW-0812">Transmembrane</keyword>
<dbReference type="Proteomes" id="UP001241472">
    <property type="component" value="Unassembled WGS sequence"/>
</dbReference>